<evidence type="ECO:0000313" key="2">
    <source>
        <dbReference type="Proteomes" id="UP000265520"/>
    </source>
</evidence>
<accession>A0A392QMD0</accession>
<keyword evidence="2" id="KW-1185">Reference proteome</keyword>
<sequence>MLKESINRFLTEYRNGATNFTDFSLIFSRTLHSTPDPPIPLVWFYSALEFHSNRLGMEREGSRTSVMAVKSLFQLLVSCSDGSVSMKRIGVLAPLVFEIYRLMVHEKEVMKSEIEGLVEGV</sequence>
<dbReference type="AlphaFoldDB" id="A0A392QMD0"/>
<comment type="caution">
    <text evidence="1">The sequence shown here is derived from an EMBL/GenBank/DDBJ whole genome shotgun (WGS) entry which is preliminary data.</text>
</comment>
<dbReference type="Proteomes" id="UP000265520">
    <property type="component" value="Unassembled WGS sequence"/>
</dbReference>
<proteinExistence type="predicted"/>
<name>A0A392QMD0_9FABA</name>
<dbReference type="PANTHER" id="PTHR35505">
    <property type="entry name" value="OS01G0600300 PROTEIN"/>
    <property type="match status" value="1"/>
</dbReference>
<dbReference type="PANTHER" id="PTHR35505:SF1">
    <property type="entry name" value="SNF2 DOMAIN PROTEIN"/>
    <property type="match status" value="1"/>
</dbReference>
<organism evidence="1 2">
    <name type="scientific">Trifolium medium</name>
    <dbReference type="NCBI Taxonomy" id="97028"/>
    <lineage>
        <taxon>Eukaryota</taxon>
        <taxon>Viridiplantae</taxon>
        <taxon>Streptophyta</taxon>
        <taxon>Embryophyta</taxon>
        <taxon>Tracheophyta</taxon>
        <taxon>Spermatophyta</taxon>
        <taxon>Magnoliopsida</taxon>
        <taxon>eudicotyledons</taxon>
        <taxon>Gunneridae</taxon>
        <taxon>Pentapetalae</taxon>
        <taxon>rosids</taxon>
        <taxon>fabids</taxon>
        <taxon>Fabales</taxon>
        <taxon>Fabaceae</taxon>
        <taxon>Papilionoideae</taxon>
        <taxon>50 kb inversion clade</taxon>
        <taxon>NPAAA clade</taxon>
        <taxon>Hologalegina</taxon>
        <taxon>IRL clade</taxon>
        <taxon>Trifolieae</taxon>
        <taxon>Trifolium</taxon>
    </lineage>
</organism>
<evidence type="ECO:0000313" key="1">
    <source>
        <dbReference type="EMBL" id="MCI25099.1"/>
    </source>
</evidence>
<protein>
    <submittedName>
        <fullName evidence="1">Uncharacterized protein</fullName>
    </submittedName>
</protein>
<reference evidence="1 2" key="1">
    <citation type="journal article" date="2018" name="Front. Plant Sci.">
        <title>Red Clover (Trifolium pratense) and Zigzag Clover (T. medium) - A Picture of Genomic Similarities and Differences.</title>
        <authorList>
            <person name="Dluhosova J."/>
            <person name="Istvanek J."/>
            <person name="Nedelnik J."/>
            <person name="Repkova J."/>
        </authorList>
    </citation>
    <scope>NUCLEOTIDE SEQUENCE [LARGE SCALE GENOMIC DNA]</scope>
    <source>
        <strain evidence="2">cv. 10/8</strain>
        <tissue evidence="1">Leaf</tissue>
    </source>
</reference>
<dbReference type="EMBL" id="LXQA010145289">
    <property type="protein sequence ID" value="MCI25099.1"/>
    <property type="molecule type" value="Genomic_DNA"/>
</dbReference>
<feature type="non-terminal residue" evidence="1">
    <location>
        <position position="121"/>
    </location>
</feature>